<reference evidence="1" key="1">
    <citation type="submission" date="2020-08" db="EMBL/GenBank/DDBJ databases">
        <title>Multicomponent nature underlies the extraordinary mechanical properties of spider dragline silk.</title>
        <authorList>
            <person name="Kono N."/>
            <person name="Nakamura H."/>
            <person name="Mori M."/>
            <person name="Yoshida Y."/>
            <person name="Ohtoshi R."/>
            <person name="Malay A.D."/>
            <person name="Moran D.A.P."/>
            <person name="Tomita M."/>
            <person name="Numata K."/>
            <person name="Arakawa K."/>
        </authorList>
    </citation>
    <scope>NUCLEOTIDE SEQUENCE</scope>
</reference>
<accession>A0A8X6RRT9</accession>
<sequence length="118" mass="13349">MSVIVFFHVSKHDGYYLEILLRQHQRLVRCYSNSFEFCSMLEVRVTGGTYSLCLLPHNDTCLRIHSSPKSVNQVHFCQLGARPYFSKGVGSLNNCGNAGLFPPMLLKITPPSSKLRRS</sequence>
<comment type="caution">
    <text evidence="1">The sequence shown here is derived from an EMBL/GenBank/DDBJ whole genome shotgun (WGS) entry which is preliminary data.</text>
</comment>
<evidence type="ECO:0000313" key="1">
    <source>
        <dbReference type="EMBL" id="GFX97689.1"/>
    </source>
</evidence>
<protein>
    <submittedName>
        <fullName evidence="1">Uncharacterized protein</fullName>
    </submittedName>
</protein>
<evidence type="ECO:0000313" key="2">
    <source>
        <dbReference type="Proteomes" id="UP000887159"/>
    </source>
</evidence>
<dbReference type="AlphaFoldDB" id="A0A8X6RRT9"/>
<dbReference type="Proteomes" id="UP000887159">
    <property type="component" value="Unassembled WGS sequence"/>
</dbReference>
<gene>
    <name evidence="1" type="ORF">TNCV_3065761</name>
</gene>
<dbReference type="EMBL" id="BMAU01021199">
    <property type="protein sequence ID" value="GFX97689.1"/>
    <property type="molecule type" value="Genomic_DNA"/>
</dbReference>
<proteinExistence type="predicted"/>
<keyword evidence="2" id="KW-1185">Reference proteome</keyword>
<organism evidence="1 2">
    <name type="scientific">Trichonephila clavipes</name>
    <name type="common">Golden silk orbweaver</name>
    <name type="synonym">Nephila clavipes</name>
    <dbReference type="NCBI Taxonomy" id="2585209"/>
    <lineage>
        <taxon>Eukaryota</taxon>
        <taxon>Metazoa</taxon>
        <taxon>Ecdysozoa</taxon>
        <taxon>Arthropoda</taxon>
        <taxon>Chelicerata</taxon>
        <taxon>Arachnida</taxon>
        <taxon>Araneae</taxon>
        <taxon>Araneomorphae</taxon>
        <taxon>Entelegynae</taxon>
        <taxon>Araneoidea</taxon>
        <taxon>Nephilidae</taxon>
        <taxon>Trichonephila</taxon>
    </lineage>
</organism>
<name>A0A8X6RRT9_TRICX</name>